<comment type="caution">
    <text evidence="4">The sequence shown here is derived from an EMBL/GenBank/DDBJ whole genome shotgun (WGS) entry which is preliminary data.</text>
</comment>
<dbReference type="AlphaFoldDB" id="A0A5S4WSY9"/>
<feature type="domain" description="Helicase ATP-binding" evidence="2">
    <location>
        <begin position="67"/>
        <end position="225"/>
    </location>
</feature>
<proteinExistence type="predicted"/>
<dbReference type="Proteomes" id="UP000324853">
    <property type="component" value="Unassembled WGS sequence"/>
</dbReference>
<dbReference type="PANTHER" id="PTHR47396">
    <property type="entry name" value="TYPE I RESTRICTION ENZYME ECOKI R PROTEIN"/>
    <property type="match status" value="1"/>
</dbReference>
<keyword evidence="5" id="KW-1185">Reference proteome</keyword>
<dbReference type="SUPFAM" id="SSF52540">
    <property type="entry name" value="P-loop containing nucleoside triphosphate hydrolases"/>
    <property type="match status" value="1"/>
</dbReference>
<dbReference type="InterPro" id="IPR027417">
    <property type="entry name" value="P-loop_NTPase"/>
</dbReference>
<dbReference type="InterPro" id="IPR001650">
    <property type="entry name" value="Helicase_C-like"/>
</dbReference>
<dbReference type="PROSITE" id="PS51192">
    <property type="entry name" value="HELICASE_ATP_BIND_1"/>
    <property type="match status" value="1"/>
</dbReference>
<dbReference type="InterPro" id="IPR014001">
    <property type="entry name" value="Helicase_ATP-bd"/>
</dbReference>
<feature type="domain" description="Helicase C-terminal" evidence="3">
    <location>
        <begin position="283"/>
        <end position="430"/>
    </location>
</feature>
<feature type="compositionally biased region" description="Polar residues" evidence="1">
    <location>
        <begin position="28"/>
        <end position="40"/>
    </location>
</feature>
<dbReference type="Gene3D" id="3.40.50.300">
    <property type="entry name" value="P-loop containing nucleotide triphosphate hydrolases"/>
    <property type="match status" value="2"/>
</dbReference>
<dbReference type="PROSITE" id="PS51194">
    <property type="entry name" value="HELICASE_CTER"/>
    <property type="match status" value="1"/>
</dbReference>
<evidence type="ECO:0000259" key="2">
    <source>
        <dbReference type="PROSITE" id="PS51192"/>
    </source>
</evidence>
<evidence type="ECO:0000313" key="4">
    <source>
        <dbReference type="EMBL" id="TYL83613.1"/>
    </source>
</evidence>
<reference evidence="4 5" key="1">
    <citation type="submission" date="2019-08" db="EMBL/GenBank/DDBJ databases">
        <title>Bradyrhizobium hipponensis sp. nov., a rhizobium isolated from a Lupinus angustifolius root nodule in Tunisia.</title>
        <authorList>
            <person name="Off K."/>
            <person name="Rejili M."/>
            <person name="Mars M."/>
            <person name="Brachmann A."/>
            <person name="Marin M."/>
        </authorList>
    </citation>
    <scope>NUCLEOTIDE SEQUENCE [LARGE SCALE GENOMIC DNA]</scope>
    <source>
        <strain evidence="4 5">CTAW11</strain>
    </source>
</reference>
<evidence type="ECO:0000256" key="1">
    <source>
        <dbReference type="SAM" id="MobiDB-lite"/>
    </source>
</evidence>
<dbReference type="PANTHER" id="PTHR47396:SF1">
    <property type="entry name" value="ATP-DEPENDENT HELICASE IRC3-RELATED"/>
    <property type="match status" value="1"/>
</dbReference>
<keyword evidence="4" id="KW-0067">ATP-binding</keyword>
<dbReference type="GO" id="GO:0016787">
    <property type="term" value="F:hydrolase activity"/>
    <property type="evidence" value="ECO:0007669"/>
    <property type="project" value="InterPro"/>
</dbReference>
<dbReference type="InterPro" id="IPR006935">
    <property type="entry name" value="Helicase/UvrB_N"/>
</dbReference>
<dbReference type="InterPro" id="IPR050742">
    <property type="entry name" value="Helicase_Restrict-Modif_Enz"/>
</dbReference>
<evidence type="ECO:0000313" key="5">
    <source>
        <dbReference type="Proteomes" id="UP000324853"/>
    </source>
</evidence>
<accession>A0A5S4WSY9</accession>
<dbReference type="Pfam" id="PF00271">
    <property type="entry name" value="Helicase_C"/>
    <property type="match status" value="1"/>
</dbReference>
<dbReference type="GO" id="GO:0003677">
    <property type="term" value="F:DNA binding"/>
    <property type="evidence" value="ECO:0007669"/>
    <property type="project" value="InterPro"/>
</dbReference>
<dbReference type="RefSeq" id="WP_187434961.1">
    <property type="nucleotide sequence ID" value="NZ_VSSR01000027.1"/>
</dbReference>
<dbReference type="EMBL" id="VSSR01000027">
    <property type="protein sequence ID" value="TYL83613.1"/>
    <property type="molecule type" value="Genomic_DNA"/>
</dbReference>
<organism evidence="4 5">
    <name type="scientific">Bradyrhizobium cytisi</name>
    <dbReference type="NCBI Taxonomy" id="515489"/>
    <lineage>
        <taxon>Bacteria</taxon>
        <taxon>Pseudomonadati</taxon>
        <taxon>Pseudomonadota</taxon>
        <taxon>Alphaproteobacteria</taxon>
        <taxon>Hyphomicrobiales</taxon>
        <taxon>Nitrobacteraceae</taxon>
        <taxon>Bradyrhizobium</taxon>
    </lineage>
</organism>
<dbReference type="Pfam" id="PF04851">
    <property type="entry name" value="ResIII"/>
    <property type="match status" value="1"/>
</dbReference>
<dbReference type="GO" id="GO:0005524">
    <property type="term" value="F:ATP binding"/>
    <property type="evidence" value="ECO:0007669"/>
    <property type="project" value="InterPro"/>
</dbReference>
<dbReference type="GO" id="GO:0005829">
    <property type="term" value="C:cytosol"/>
    <property type="evidence" value="ECO:0007669"/>
    <property type="project" value="TreeGrafter"/>
</dbReference>
<sequence>MFRGAVSPPARPKPLKRATPPGQGRRSCFQSETFGSTPMQIEQPASADKPALVEWRPYQRQATNAAVVALKAGKPGLLVLPTGSGKSLNSGDAAHRAHAAGLRTLILVPSRELVKQNAAALAKVSCNAVTPTLACAGLGPVDVSGAVVIATPQTLVRRLETLGHIDLLIVDECHRLGREASGQIHKILTELRRRNPKLMLLGLTATPFRLDSGRLTEGEDRLFEEVTFEVGYLDLVAGGYLSPLIGPRDAIERLDVDGLRIVAGDYSAVDLNRFDRADLNDRIADQIVAQGVDRKAWLVFAVGIDHAVHLAAALVARGIDARLLTGLTPKAERDDLVTDYKAGKVRCLVGCDVFSTGFDAPAVDLIAVVRPTCSPVWHVQSAGRGTRLAPDKTDCLILDFAGNFSRLGPIDAPYIRAKGERARGDDDAALTKNCPHCAAIIAVATKTCPICNTELKTEEKPRRTALAALAAGHAVIVGAAQVLPVRGVAYRVHLKPGSPPSLRITYSVAGYRFPTVSEWLCAWHPGLAGQQARQEWRRRLRHGAPHQIPIDAAEAAAVAAVRLQQPPHVRITRQGDFVHAAPLFNEKAIA</sequence>
<dbReference type="CDD" id="cd17926">
    <property type="entry name" value="DEXHc_RE"/>
    <property type="match status" value="1"/>
</dbReference>
<gene>
    <name evidence="4" type="ORF">FXB38_18125</name>
</gene>
<feature type="region of interest" description="Disordered" evidence="1">
    <location>
        <begin position="1"/>
        <end position="48"/>
    </location>
</feature>
<keyword evidence="4" id="KW-0547">Nucleotide-binding</keyword>
<name>A0A5S4WSY9_9BRAD</name>
<dbReference type="SMART" id="SM00487">
    <property type="entry name" value="DEXDc"/>
    <property type="match status" value="1"/>
</dbReference>
<protein>
    <submittedName>
        <fullName evidence="4">DEAD/DEAH box helicase</fullName>
    </submittedName>
</protein>
<dbReference type="SMART" id="SM00490">
    <property type="entry name" value="HELICc"/>
    <property type="match status" value="1"/>
</dbReference>
<dbReference type="GO" id="GO:0004386">
    <property type="term" value="F:helicase activity"/>
    <property type="evidence" value="ECO:0007669"/>
    <property type="project" value="UniProtKB-KW"/>
</dbReference>
<keyword evidence="4" id="KW-0347">Helicase</keyword>
<evidence type="ECO:0000259" key="3">
    <source>
        <dbReference type="PROSITE" id="PS51194"/>
    </source>
</evidence>
<keyword evidence="4" id="KW-0378">Hydrolase</keyword>